<feature type="transmembrane region" description="Helical" evidence="1">
    <location>
        <begin position="30"/>
        <end position="51"/>
    </location>
</feature>
<dbReference type="EMBL" id="CAJNIZ010016213">
    <property type="protein sequence ID" value="CAE7382707.1"/>
    <property type="molecule type" value="Genomic_DNA"/>
</dbReference>
<sequence length="199" mass="22056">MTVLARVVVQALLLWYGTLYLVYTETVQDLLLNAVALKFVLEVAELLYSAFAPRRSRTFMESLKPLNLEALGRSHHDCLLPSGLLVVMAGMLVLSYAYLLTPALEARISTWEGLCGGRQDFAVATDGLGRLHWSLTSAYDDTGEEQAKDYVHRATNLLIGDIATDANKPWSIYEPSFDKLRKKIDSQSVVEAGGARMCQ</sequence>
<evidence type="ECO:0000313" key="2">
    <source>
        <dbReference type="EMBL" id="CAE7382707.1"/>
    </source>
</evidence>
<keyword evidence="1" id="KW-0472">Membrane</keyword>
<reference evidence="2" key="1">
    <citation type="submission" date="2021-02" db="EMBL/GenBank/DDBJ databases">
        <authorList>
            <person name="Dougan E. K."/>
            <person name="Rhodes N."/>
            <person name="Thang M."/>
            <person name="Chan C."/>
        </authorList>
    </citation>
    <scope>NUCLEOTIDE SEQUENCE</scope>
</reference>
<keyword evidence="1" id="KW-1133">Transmembrane helix</keyword>
<feature type="non-terminal residue" evidence="2">
    <location>
        <position position="1"/>
    </location>
</feature>
<keyword evidence="3" id="KW-1185">Reference proteome</keyword>
<dbReference type="OrthoDB" id="409294at2759"/>
<dbReference type="AlphaFoldDB" id="A0A812QJ74"/>
<proteinExistence type="predicted"/>
<dbReference type="Proteomes" id="UP000649617">
    <property type="component" value="Unassembled WGS sequence"/>
</dbReference>
<protein>
    <submittedName>
        <fullName evidence="2">Uncharacterized protein</fullName>
    </submittedName>
</protein>
<evidence type="ECO:0000256" key="1">
    <source>
        <dbReference type="SAM" id="Phobius"/>
    </source>
</evidence>
<gene>
    <name evidence="2" type="ORF">SPIL2461_LOCUS9337</name>
</gene>
<evidence type="ECO:0000313" key="3">
    <source>
        <dbReference type="Proteomes" id="UP000649617"/>
    </source>
</evidence>
<keyword evidence="1" id="KW-0812">Transmembrane</keyword>
<comment type="caution">
    <text evidence="2">The sequence shown here is derived from an EMBL/GenBank/DDBJ whole genome shotgun (WGS) entry which is preliminary data.</text>
</comment>
<organism evidence="2 3">
    <name type="scientific">Symbiodinium pilosum</name>
    <name type="common">Dinoflagellate</name>
    <dbReference type="NCBI Taxonomy" id="2952"/>
    <lineage>
        <taxon>Eukaryota</taxon>
        <taxon>Sar</taxon>
        <taxon>Alveolata</taxon>
        <taxon>Dinophyceae</taxon>
        <taxon>Suessiales</taxon>
        <taxon>Symbiodiniaceae</taxon>
        <taxon>Symbiodinium</taxon>
    </lineage>
</organism>
<feature type="transmembrane region" description="Helical" evidence="1">
    <location>
        <begin position="7"/>
        <end position="24"/>
    </location>
</feature>
<feature type="transmembrane region" description="Helical" evidence="1">
    <location>
        <begin position="78"/>
        <end position="99"/>
    </location>
</feature>
<name>A0A812QJ74_SYMPI</name>
<accession>A0A812QJ74</accession>